<dbReference type="EMBL" id="JAFKGL010000013">
    <property type="protein sequence ID" value="MBN9412854.1"/>
    <property type="molecule type" value="Genomic_DNA"/>
</dbReference>
<evidence type="ECO:0000256" key="3">
    <source>
        <dbReference type="PROSITE-ProRule" id="PRU00169"/>
    </source>
</evidence>
<dbReference type="Gene3D" id="3.40.50.2300">
    <property type="match status" value="1"/>
</dbReference>
<dbReference type="Proteomes" id="UP000664414">
    <property type="component" value="Unassembled WGS sequence"/>
</dbReference>
<dbReference type="InterPro" id="IPR025669">
    <property type="entry name" value="AAA_dom"/>
</dbReference>
<sequence length="403" mass="44719">MSKDNNLNTLLCFLSDDTSIEVMQATSLNNLGLSLEVKKGGIEECLKYLKANQSPDVLVVDISDSKLPMTDMMKLAEVCEPGVEVITVGNRNEVGLFRDLIHLGIKDYLVKPLTSAHIFKALEHILVGDKKVAQPGKFNKSGKLVTFVGSHGGVGVSTLVANSAWVLAEKESKRVSIIDLDIQLGIIPHFFNLEPSVGLQELFETPERIDETLINRSMTHVGQNLTILSSQTSLQDQPDIGLKAIESITQELLSNVHFILADLPRNFSTPSNTFLLQRSNIVVVTTDYSLIGLKETSRFLELCKDRLVPDQEIIIIANKLNQYKAGELTREMFEEALQHKVTLEIAFDPLNPLEALRDGIPLANKMKGSVYKGVLAIVNRLLGKEMNHKEFKGILGYLKNLKF</sequence>
<dbReference type="PROSITE" id="PS50110">
    <property type="entry name" value="RESPONSE_REGULATORY"/>
    <property type="match status" value="1"/>
</dbReference>
<dbReference type="InterPro" id="IPR001789">
    <property type="entry name" value="Sig_transdc_resp-reg_receiver"/>
</dbReference>
<feature type="domain" description="Response regulatory" evidence="4">
    <location>
        <begin position="10"/>
        <end position="126"/>
    </location>
</feature>
<protein>
    <submittedName>
        <fullName evidence="5">AAA family ATPase</fullName>
    </submittedName>
</protein>
<evidence type="ECO:0000259" key="4">
    <source>
        <dbReference type="PROSITE" id="PS50110"/>
    </source>
</evidence>
<dbReference type="InterPro" id="IPR050625">
    <property type="entry name" value="ParA/MinD_ATPase"/>
</dbReference>
<proteinExistence type="predicted"/>
<name>A0A8J7PSF6_9PROT</name>
<evidence type="ECO:0000256" key="1">
    <source>
        <dbReference type="ARBA" id="ARBA00022741"/>
    </source>
</evidence>
<evidence type="ECO:0000313" key="6">
    <source>
        <dbReference type="Proteomes" id="UP000664414"/>
    </source>
</evidence>
<dbReference type="GO" id="GO:0009898">
    <property type="term" value="C:cytoplasmic side of plasma membrane"/>
    <property type="evidence" value="ECO:0007669"/>
    <property type="project" value="TreeGrafter"/>
</dbReference>
<dbReference type="InterPro" id="IPR027417">
    <property type="entry name" value="P-loop_NTPase"/>
</dbReference>
<dbReference type="AlphaFoldDB" id="A0A8J7PSF6"/>
<dbReference type="GO" id="GO:0016887">
    <property type="term" value="F:ATP hydrolysis activity"/>
    <property type="evidence" value="ECO:0007669"/>
    <property type="project" value="TreeGrafter"/>
</dbReference>
<keyword evidence="2" id="KW-0067">ATP-binding</keyword>
<organism evidence="5 6">
    <name type="scientific">Candidatus Paracaedimonas acanthamoebae</name>
    <dbReference type="NCBI Taxonomy" id="244581"/>
    <lineage>
        <taxon>Bacteria</taxon>
        <taxon>Pseudomonadati</taxon>
        <taxon>Pseudomonadota</taxon>
        <taxon>Alphaproteobacteria</taxon>
        <taxon>Holosporales</taxon>
        <taxon>Caedimonadaceae</taxon>
        <taxon>Candidatus Paracaedimonas</taxon>
    </lineage>
</organism>
<dbReference type="GO" id="GO:0005829">
    <property type="term" value="C:cytosol"/>
    <property type="evidence" value="ECO:0007669"/>
    <property type="project" value="TreeGrafter"/>
</dbReference>
<comment type="caution">
    <text evidence="5">The sequence shown here is derived from an EMBL/GenBank/DDBJ whole genome shotgun (WGS) entry which is preliminary data.</text>
</comment>
<dbReference type="GO" id="GO:0005524">
    <property type="term" value="F:ATP binding"/>
    <property type="evidence" value="ECO:0007669"/>
    <property type="project" value="UniProtKB-KW"/>
</dbReference>
<accession>A0A8J7PSF6</accession>
<dbReference type="PANTHER" id="PTHR43384:SF6">
    <property type="entry name" value="SEPTUM SITE-DETERMINING PROTEIN MIND HOMOLOG, CHLOROPLASTIC"/>
    <property type="match status" value="1"/>
</dbReference>
<reference evidence="5" key="1">
    <citation type="submission" date="2021-02" db="EMBL/GenBank/DDBJ databases">
        <title>Thiocyanate and organic carbon inputs drive convergent selection for specific autotrophic Afipia and Thiobacillus strains within complex microbiomes.</title>
        <authorList>
            <person name="Huddy R.J."/>
            <person name="Sachdeva R."/>
            <person name="Kadzinga F."/>
            <person name="Kantor R.S."/>
            <person name="Harrison S.T.L."/>
            <person name="Banfield J.F."/>
        </authorList>
    </citation>
    <scope>NUCLEOTIDE SEQUENCE</scope>
    <source>
        <strain evidence="5">SCN18_10_11_15_R4_P_38_20</strain>
    </source>
</reference>
<dbReference type="InterPro" id="IPR011006">
    <property type="entry name" value="CheY-like_superfamily"/>
</dbReference>
<dbReference type="Pfam" id="PF13614">
    <property type="entry name" value="AAA_31"/>
    <property type="match status" value="1"/>
</dbReference>
<keyword evidence="1" id="KW-0547">Nucleotide-binding</keyword>
<dbReference type="Gene3D" id="3.40.50.300">
    <property type="entry name" value="P-loop containing nucleotide triphosphate hydrolases"/>
    <property type="match status" value="1"/>
</dbReference>
<dbReference type="GO" id="GO:0051782">
    <property type="term" value="P:negative regulation of cell division"/>
    <property type="evidence" value="ECO:0007669"/>
    <property type="project" value="TreeGrafter"/>
</dbReference>
<evidence type="ECO:0000313" key="5">
    <source>
        <dbReference type="EMBL" id="MBN9412854.1"/>
    </source>
</evidence>
<dbReference type="SUPFAM" id="SSF52540">
    <property type="entry name" value="P-loop containing nucleoside triphosphate hydrolases"/>
    <property type="match status" value="1"/>
</dbReference>
<evidence type="ECO:0000256" key="2">
    <source>
        <dbReference type="ARBA" id="ARBA00022840"/>
    </source>
</evidence>
<dbReference type="GO" id="GO:0000160">
    <property type="term" value="P:phosphorelay signal transduction system"/>
    <property type="evidence" value="ECO:0007669"/>
    <property type="project" value="InterPro"/>
</dbReference>
<gene>
    <name evidence="5" type="ORF">J0H12_02860</name>
</gene>
<dbReference type="SUPFAM" id="SSF52172">
    <property type="entry name" value="CheY-like"/>
    <property type="match status" value="1"/>
</dbReference>
<dbReference type="PANTHER" id="PTHR43384">
    <property type="entry name" value="SEPTUM SITE-DETERMINING PROTEIN MIND HOMOLOG, CHLOROPLASTIC-RELATED"/>
    <property type="match status" value="1"/>
</dbReference>
<feature type="modified residue" description="4-aspartylphosphate" evidence="3">
    <location>
        <position position="61"/>
    </location>
</feature>
<keyword evidence="3" id="KW-0597">Phosphoprotein</keyword>